<dbReference type="EMBL" id="NBII01000009">
    <property type="protein sequence ID" value="PAV15574.1"/>
    <property type="molecule type" value="Genomic_DNA"/>
</dbReference>
<dbReference type="SUPFAM" id="SSF52374">
    <property type="entry name" value="Nucleotidylyl transferase"/>
    <property type="match status" value="1"/>
</dbReference>
<dbReference type="Pfam" id="PF01467">
    <property type="entry name" value="CTP_transf_like"/>
    <property type="match status" value="1"/>
</dbReference>
<dbReference type="InParanoid" id="A0A286U7T5"/>
<keyword evidence="4" id="KW-0808">Transferase</keyword>
<dbReference type="PANTHER" id="PTHR10739">
    <property type="entry name" value="CYTIDYLYLTRANSFERASE"/>
    <property type="match status" value="1"/>
</dbReference>
<dbReference type="OrthoDB" id="17102at2759"/>
<evidence type="ECO:0000313" key="4">
    <source>
        <dbReference type="EMBL" id="PAV15574.1"/>
    </source>
</evidence>
<gene>
    <name evidence="4" type="ORF">PNOK_0843200</name>
</gene>
<evidence type="ECO:0000256" key="1">
    <source>
        <dbReference type="ARBA" id="ARBA00026101"/>
    </source>
</evidence>
<feature type="region of interest" description="Disordered" evidence="2">
    <location>
        <begin position="1"/>
        <end position="27"/>
    </location>
</feature>
<evidence type="ECO:0000259" key="3">
    <source>
        <dbReference type="Pfam" id="PF01467"/>
    </source>
</evidence>
<dbReference type="PANTHER" id="PTHR10739:SF13">
    <property type="entry name" value="CHOLINE-PHOSPHATE CYTIDYLYLTRANSFERASE"/>
    <property type="match status" value="1"/>
</dbReference>
<dbReference type="InterPro" id="IPR045049">
    <property type="entry name" value="Pcy1-like"/>
</dbReference>
<evidence type="ECO:0000256" key="2">
    <source>
        <dbReference type="SAM" id="MobiDB-lite"/>
    </source>
</evidence>
<sequence length="396" mass="43163">MSSNDTSVSESDDFTDYDVISDAADPPSLESSIASIASFNDLKLDSPGPSLSFPEANTSAGPGGSRNDRYGHTYAYEGQTITGTNSPNPGVASSAQSRAVVERFEPPPSEDAKKLYEPAMFSAEDIRSFVRSNSIPGYNQFQNDVFTIRGDPRNLTSSRTVRVYVDGTFENLNVSVLHQLRQAKLSFSRVHLLAGPFTDVQCRAHALSVILPHVERCELVRHVRWVDEVLFDSPVVLSEEYLERHKIDLVVVPEGYSVDPRVGKDRLAGYDLIKSIGKALLTRRTRNVVAEALITGLSAAPTPAIHSSRKLEAEPETLLTPNPQLQLSSLSTQSIPPEPEQSISVESLQHPSLTVSIPDALIDSGVLPKMNTDIRINSVGDNSEPEPPSPREEFGA</sequence>
<reference evidence="4 5" key="1">
    <citation type="journal article" date="2017" name="Mol. Ecol.">
        <title>Comparative and population genomic landscape of Phellinus noxius: A hypervariable fungus causing root rot in trees.</title>
        <authorList>
            <person name="Chung C.L."/>
            <person name="Lee T.J."/>
            <person name="Akiba M."/>
            <person name="Lee H.H."/>
            <person name="Kuo T.H."/>
            <person name="Liu D."/>
            <person name="Ke H.M."/>
            <person name="Yokoi T."/>
            <person name="Roa M.B."/>
            <person name="Lu M.J."/>
            <person name="Chang Y.Y."/>
            <person name="Ann P.J."/>
            <person name="Tsai J.N."/>
            <person name="Chen C.Y."/>
            <person name="Tzean S.S."/>
            <person name="Ota Y."/>
            <person name="Hattori T."/>
            <person name="Sahashi N."/>
            <person name="Liou R.F."/>
            <person name="Kikuchi T."/>
            <person name="Tsai I.J."/>
        </authorList>
    </citation>
    <scope>NUCLEOTIDE SEQUENCE [LARGE SCALE GENOMIC DNA]</scope>
    <source>
        <strain evidence="4 5">FFPRI411160</strain>
    </source>
</reference>
<dbReference type="AlphaFoldDB" id="A0A286U7T5"/>
<keyword evidence="5" id="KW-1185">Reference proteome</keyword>
<feature type="region of interest" description="Disordered" evidence="2">
    <location>
        <begin position="46"/>
        <end position="71"/>
    </location>
</feature>
<evidence type="ECO:0000313" key="5">
    <source>
        <dbReference type="Proteomes" id="UP000217199"/>
    </source>
</evidence>
<dbReference type="EC" id="2.7.7.15" evidence="1"/>
<dbReference type="GO" id="GO:0005635">
    <property type="term" value="C:nuclear envelope"/>
    <property type="evidence" value="ECO:0007669"/>
    <property type="project" value="TreeGrafter"/>
</dbReference>
<protein>
    <recommendedName>
        <fullName evidence="1">choline-phosphate cytidylyltransferase</fullName>
        <ecNumber evidence="1">2.7.7.15</ecNumber>
    </recommendedName>
</protein>
<dbReference type="Gene3D" id="3.40.50.620">
    <property type="entry name" value="HUPs"/>
    <property type="match status" value="1"/>
</dbReference>
<dbReference type="Proteomes" id="UP000217199">
    <property type="component" value="Unassembled WGS sequence"/>
</dbReference>
<proteinExistence type="predicted"/>
<dbReference type="GO" id="GO:0031210">
    <property type="term" value="F:phosphatidylcholine binding"/>
    <property type="evidence" value="ECO:0007669"/>
    <property type="project" value="TreeGrafter"/>
</dbReference>
<dbReference type="GO" id="GO:0004105">
    <property type="term" value="F:choline-phosphate cytidylyltransferase activity"/>
    <property type="evidence" value="ECO:0007669"/>
    <property type="project" value="UniProtKB-EC"/>
</dbReference>
<dbReference type="InterPro" id="IPR014729">
    <property type="entry name" value="Rossmann-like_a/b/a_fold"/>
</dbReference>
<feature type="region of interest" description="Disordered" evidence="2">
    <location>
        <begin position="373"/>
        <end position="396"/>
    </location>
</feature>
<comment type="caution">
    <text evidence="4">The sequence shown here is derived from an EMBL/GenBank/DDBJ whole genome shotgun (WGS) entry which is preliminary data.</text>
</comment>
<name>A0A286U7T5_9AGAM</name>
<organism evidence="4 5">
    <name type="scientific">Pyrrhoderma noxium</name>
    <dbReference type="NCBI Taxonomy" id="2282107"/>
    <lineage>
        <taxon>Eukaryota</taxon>
        <taxon>Fungi</taxon>
        <taxon>Dikarya</taxon>
        <taxon>Basidiomycota</taxon>
        <taxon>Agaricomycotina</taxon>
        <taxon>Agaricomycetes</taxon>
        <taxon>Hymenochaetales</taxon>
        <taxon>Hymenochaetaceae</taxon>
        <taxon>Pyrrhoderma</taxon>
    </lineage>
</organism>
<dbReference type="InterPro" id="IPR004821">
    <property type="entry name" value="Cyt_trans-like"/>
</dbReference>
<feature type="domain" description="Cytidyltransferase-like" evidence="3">
    <location>
        <begin position="165"/>
        <end position="254"/>
    </location>
</feature>
<keyword evidence="4" id="KW-0548">Nucleotidyltransferase</keyword>
<dbReference type="STRING" id="2282107.A0A286U7T5"/>
<accession>A0A286U7T5</accession>